<name>A0A7Z0QEC3_9BRAD</name>
<comment type="caution">
    <text evidence="1">The sequence shown here is derived from an EMBL/GenBank/DDBJ whole genome shotgun (WGS) entry which is preliminary data.</text>
</comment>
<gene>
    <name evidence="1" type="ORF">G6321_32700</name>
</gene>
<proteinExistence type="predicted"/>
<dbReference type="EMBL" id="JACBFH010000001">
    <property type="protein sequence ID" value="NYY92965.1"/>
    <property type="molecule type" value="Genomic_DNA"/>
</dbReference>
<evidence type="ECO:0000313" key="1">
    <source>
        <dbReference type="EMBL" id="NYY92965.1"/>
    </source>
</evidence>
<sequence>MIEKKKPAKRGRRSPLGDRRQFLTMMDPDVIKAIKKAALEDDRAAWDVMEEAARQWIERRKVK</sequence>
<dbReference type="AlphaFoldDB" id="A0A7Z0QEC3"/>
<protein>
    <submittedName>
        <fullName evidence="1">Uncharacterized protein</fullName>
    </submittedName>
</protein>
<reference evidence="1" key="1">
    <citation type="submission" date="2020-06" db="EMBL/GenBank/DDBJ databases">
        <title>Whole Genome Sequence of Bradyrhizobium sp. Strain 323S2.</title>
        <authorList>
            <person name="Bromfield E.S.P."/>
        </authorList>
    </citation>
    <scope>NUCLEOTIDE SEQUENCE [LARGE SCALE GENOMIC DNA]</scope>
    <source>
        <strain evidence="1">323S2</strain>
    </source>
</reference>
<organism evidence="1">
    <name type="scientific">Bradyrhizobium barranii subsp. barranii</name>
    <dbReference type="NCBI Taxonomy" id="2823807"/>
    <lineage>
        <taxon>Bacteria</taxon>
        <taxon>Pseudomonadati</taxon>
        <taxon>Pseudomonadota</taxon>
        <taxon>Alphaproteobacteria</taxon>
        <taxon>Hyphomicrobiales</taxon>
        <taxon>Nitrobacteraceae</taxon>
        <taxon>Bradyrhizobium</taxon>
        <taxon>Bradyrhizobium barranii</taxon>
    </lineage>
</organism>
<accession>A0A7Z0QEC3</accession>